<dbReference type="EMBL" id="BDME01000002">
    <property type="protein sequence ID" value="GAX87621.1"/>
    <property type="molecule type" value="Genomic_DNA"/>
</dbReference>
<proteinExistence type="inferred from homology"/>
<evidence type="ECO:0008006" key="4">
    <source>
        <dbReference type="Google" id="ProtNLM"/>
    </source>
</evidence>
<dbReference type="SUPFAM" id="SSF111038">
    <property type="entry name" value="YjbQ-like"/>
    <property type="match status" value="1"/>
</dbReference>
<sequence>MITLRFETDHKSQMIDITKEIKEAVIKSGVKNGIVTVFCPHSTANVVIFEKSDPSLRRELLGMLKDIVPHKDYSHSNARAHLKAAFFRTSLTLIIENADIVLGEWQSVFLVEFDGPRERKVYLKVIGD</sequence>
<dbReference type="PIRSF" id="PIRSF004681">
    <property type="entry name" value="UCP004681"/>
    <property type="match status" value="1"/>
</dbReference>
<evidence type="ECO:0000313" key="2">
    <source>
        <dbReference type="EMBL" id="GAX87621.1"/>
    </source>
</evidence>
<reference evidence="2 3" key="1">
    <citation type="journal article" date="2017" name="Syst. Appl. Microbiol.">
        <title>Lebetimonas natsushimae sp. nov., a novel strictly anaerobic, moderately thermophilic chemoautotroph isolated from a deep-sea hydrothermal vent polychaete nest in the Mid-Okinawa Trough.</title>
        <authorList>
            <person name="Nagata R."/>
            <person name="Takaki Y."/>
            <person name="Tame A."/>
            <person name="Nunoura T."/>
            <person name="Muto H."/>
            <person name="Mino S."/>
            <person name="Sawayama S."/>
            <person name="Takai K."/>
            <person name="Nakagawa S."/>
        </authorList>
    </citation>
    <scope>NUCLEOTIDE SEQUENCE [LARGE SCALE GENOMIC DNA]</scope>
    <source>
        <strain evidence="2 3">HS1857</strain>
    </source>
</reference>
<dbReference type="AlphaFoldDB" id="A0A292YE94"/>
<dbReference type="Gene3D" id="2.60.120.460">
    <property type="entry name" value="YjbQ-like"/>
    <property type="match status" value="1"/>
</dbReference>
<dbReference type="PANTHER" id="PTHR30615">
    <property type="entry name" value="UNCHARACTERIZED PROTEIN YJBQ-RELATED"/>
    <property type="match status" value="1"/>
</dbReference>
<keyword evidence="3" id="KW-1185">Reference proteome</keyword>
<dbReference type="NCBIfam" id="TIGR00149">
    <property type="entry name" value="TIGR00149_YjbQ"/>
    <property type="match status" value="1"/>
</dbReference>
<gene>
    <name evidence="2" type="ORF">LNAT_P0918</name>
</gene>
<dbReference type="InterPro" id="IPR001602">
    <property type="entry name" value="UPF0047_YjbQ-like"/>
</dbReference>
<name>A0A292YE94_9BACT</name>
<comment type="similarity">
    <text evidence="1">Belongs to the UPF0047 family.</text>
</comment>
<dbReference type="PANTHER" id="PTHR30615:SF8">
    <property type="entry name" value="UPF0047 PROTEIN C4A8.02C"/>
    <property type="match status" value="1"/>
</dbReference>
<evidence type="ECO:0000313" key="3">
    <source>
        <dbReference type="Proteomes" id="UP000217944"/>
    </source>
</evidence>
<dbReference type="InterPro" id="IPR035917">
    <property type="entry name" value="YjbQ-like_sf"/>
</dbReference>
<dbReference type="Proteomes" id="UP000217944">
    <property type="component" value="Unassembled WGS sequence"/>
</dbReference>
<dbReference type="OrthoDB" id="9801725at2"/>
<dbReference type="Pfam" id="PF01894">
    <property type="entry name" value="YjbQ"/>
    <property type="match status" value="1"/>
</dbReference>
<organism evidence="2 3">
    <name type="scientific">Lebetimonas natsushimae</name>
    <dbReference type="NCBI Taxonomy" id="1936991"/>
    <lineage>
        <taxon>Bacteria</taxon>
        <taxon>Pseudomonadati</taxon>
        <taxon>Campylobacterota</taxon>
        <taxon>Epsilonproteobacteria</taxon>
        <taxon>Nautiliales</taxon>
        <taxon>Nautiliaceae</taxon>
        <taxon>Lebetimonas</taxon>
    </lineage>
</organism>
<evidence type="ECO:0000256" key="1">
    <source>
        <dbReference type="ARBA" id="ARBA00005534"/>
    </source>
</evidence>
<accession>A0A292YE94</accession>
<dbReference type="RefSeq" id="WP_096258857.1">
    <property type="nucleotide sequence ID" value="NZ_BDME01000002.1"/>
</dbReference>
<comment type="caution">
    <text evidence="2">The sequence shown here is derived from an EMBL/GenBank/DDBJ whole genome shotgun (WGS) entry which is preliminary data.</text>
</comment>
<protein>
    <recommendedName>
        <fullName evidence="4">Secondary thiamine-phosphate synthase enzyme</fullName>
    </recommendedName>
</protein>